<proteinExistence type="predicted"/>
<feature type="region of interest" description="Disordered" evidence="1">
    <location>
        <begin position="1"/>
        <end position="51"/>
    </location>
</feature>
<name>A0A6G1CK67_9ORYZ</name>
<dbReference type="OrthoDB" id="695852at2759"/>
<feature type="region of interest" description="Disordered" evidence="1">
    <location>
        <begin position="172"/>
        <end position="196"/>
    </location>
</feature>
<comment type="caution">
    <text evidence="2">The sequence shown here is derived from an EMBL/GenBank/DDBJ whole genome shotgun (WGS) entry which is preliminary data.</text>
</comment>
<dbReference type="EMBL" id="SPHZ02000009">
    <property type="protein sequence ID" value="KAF0900520.1"/>
    <property type="molecule type" value="Genomic_DNA"/>
</dbReference>
<sequence length="196" mass="20119">MDMDSYVTTELDSDSDAAATSAVQGGSGGGLTSETSSSAPSTPGMPMVAPAPTVVGVTGPRPAPRYTVVNTVIEKKGDGPGCRCRHTLTAVPAVGEEGTLGYIGPRLILFGGATALEGNSTMPPSSAGNTESQENVYTNVPVPCCHGDDPDVKIGKPSPDIFLATMRRFEDQKDGGSRAAVMPYANCSRQPAAEEQ</sequence>
<dbReference type="Proteomes" id="UP000479710">
    <property type="component" value="Unassembled WGS sequence"/>
</dbReference>
<protein>
    <submittedName>
        <fullName evidence="2">Uncharacterized protein</fullName>
    </submittedName>
</protein>
<accession>A0A6G1CK67</accession>
<evidence type="ECO:0000313" key="2">
    <source>
        <dbReference type="EMBL" id="KAF0900520.1"/>
    </source>
</evidence>
<evidence type="ECO:0000256" key="1">
    <source>
        <dbReference type="SAM" id="MobiDB-lite"/>
    </source>
</evidence>
<feature type="compositionally biased region" description="Polar residues" evidence="1">
    <location>
        <begin position="1"/>
        <end position="10"/>
    </location>
</feature>
<dbReference type="AlphaFoldDB" id="A0A6G1CK67"/>
<reference evidence="2 3" key="1">
    <citation type="submission" date="2019-11" db="EMBL/GenBank/DDBJ databases">
        <title>Whole genome sequence of Oryza granulata.</title>
        <authorList>
            <person name="Li W."/>
        </authorList>
    </citation>
    <scope>NUCLEOTIDE SEQUENCE [LARGE SCALE GENOMIC DNA]</scope>
    <source>
        <strain evidence="3">cv. Menghai</strain>
        <tissue evidence="2">Leaf</tissue>
    </source>
</reference>
<keyword evidence="3" id="KW-1185">Reference proteome</keyword>
<dbReference type="PANTHER" id="PTHR46422">
    <property type="entry name" value="SERINE/THREONINE-PROTEIN PHOSPHATASE BSL3"/>
    <property type="match status" value="1"/>
</dbReference>
<feature type="compositionally biased region" description="Low complexity" evidence="1">
    <location>
        <begin position="32"/>
        <end position="42"/>
    </location>
</feature>
<evidence type="ECO:0000313" key="3">
    <source>
        <dbReference type="Proteomes" id="UP000479710"/>
    </source>
</evidence>
<dbReference type="PANTHER" id="PTHR46422:SF4">
    <property type="entry name" value="SERINE_THREONINE-PROTEIN PHOSPHATASE BSL3"/>
    <property type="match status" value="1"/>
</dbReference>
<gene>
    <name evidence="2" type="ORF">E2562_032116</name>
</gene>
<organism evidence="2 3">
    <name type="scientific">Oryza meyeriana var. granulata</name>
    <dbReference type="NCBI Taxonomy" id="110450"/>
    <lineage>
        <taxon>Eukaryota</taxon>
        <taxon>Viridiplantae</taxon>
        <taxon>Streptophyta</taxon>
        <taxon>Embryophyta</taxon>
        <taxon>Tracheophyta</taxon>
        <taxon>Spermatophyta</taxon>
        <taxon>Magnoliopsida</taxon>
        <taxon>Liliopsida</taxon>
        <taxon>Poales</taxon>
        <taxon>Poaceae</taxon>
        <taxon>BOP clade</taxon>
        <taxon>Oryzoideae</taxon>
        <taxon>Oryzeae</taxon>
        <taxon>Oryzinae</taxon>
        <taxon>Oryza</taxon>
        <taxon>Oryza meyeriana</taxon>
    </lineage>
</organism>